<proteinExistence type="predicted"/>
<dbReference type="EMBL" id="CABVIH010000001">
    <property type="protein sequence ID" value="VVO51923.1"/>
    <property type="molecule type" value="Genomic_DNA"/>
</dbReference>
<dbReference type="AlphaFoldDB" id="A0A5E7GT89"/>
<accession>A0A5E7GT89</accession>
<evidence type="ECO:0000313" key="3">
    <source>
        <dbReference type="Proteomes" id="UP000375525"/>
    </source>
</evidence>
<dbReference type="Proteomes" id="UP000375525">
    <property type="component" value="Unassembled WGS sequence"/>
</dbReference>
<name>A0A5E7GT89_PSEFL</name>
<gene>
    <name evidence="2" type="ORF">PS880_00351</name>
</gene>
<evidence type="ECO:0000256" key="1">
    <source>
        <dbReference type="SAM" id="MobiDB-lite"/>
    </source>
</evidence>
<feature type="region of interest" description="Disordered" evidence="1">
    <location>
        <begin position="748"/>
        <end position="767"/>
    </location>
</feature>
<reference evidence="2 3" key="1">
    <citation type="submission" date="2019-09" db="EMBL/GenBank/DDBJ databases">
        <authorList>
            <person name="Chandra G."/>
            <person name="Truman W A."/>
        </authorList>
    </citation>
    <scope>NUCLEOTIDE SEQUENCE [LARGE SCALE GENOMIC DNA]</scope>
    <source>
        <strain evidence="2">PS880</strain>
    </source>
</reference>
<evidence type="ECO:0000313" key="2">
    <source>
        <dbReference type="EMBL" id="VVO51923.1"/>
    </source>
</evidence>
<organism evidence="2 3">
    <name type="scientific">Pseudomonas fluorescens</name>
    <dbReference type="NCBI Taxonomy" id="294"/>
    <lineage>
        <taxon>Bacteria</taxon>
        <taxon>Pseudomonadati</taxon>
        <taxon>Pseudomonadota</taxon>
        <taxon>Gammaproteobacteria</taxon>
        <taxon>Pseudomonadales</taxon>
        <taxon>Pseudomonadaceae</taxon>
        <taxon>Pseudomonas</taxon>
    </lineage>
</organism>
<protein>
    <submittedName>
        <fullName evidence="2">Uncharacterized protein</fullName>
    </submittedName>
</protein>
<sequence length="837" mass="84386">MAGDEVGGAIVGSEGNHVTQLGAGGQPDHCLDAIGQFGGINAARSFGNRQGRGIAARQPTRAGAIDTERQWAGRRRAVARRVADHGADGVITIGIGAGQGHRGAAGRNVSLGHGVAGDEVGGAIVGSEGNHVTHLGAGGQPDHCLDAIGQFGGVDAAGGFGNCQGRGIGARHPARFGGIDAEQQWAGRGRAVARRVADHCIDAVVAIGVGASQGHRGGAGRDVSLGHGVAGDEIAGAIVGGEGDHVTHLGAWGNSDQRLDAIGQFGGIDATYGFGNRQGRGIAARPPPRAGGIDTERQWAGRRGAVAGRVADHRVDGVITIGVGARQGHRGAAGRNVSLGHGVAGDEVGGAIVGSEGNHVTHLGAGGQPDHCLDAIGQFGGVDAAGGFGNCQGRGIGARHPARFGGIDAEQQWAGRGRAVARRVADHCIDAVVAIGVGASQGHRGGAGRDVSLGHGVAGDEIAGAIVGGEGDHVTHLGAWGNSDQRLDAIGQFGGIDATYGFGNRQGRGIAARPPPRAGGIDTERQWAGRRGAVAGRVADHRVDGVITIGVGAGQGHRGTASSEVSLGRGVGGDEVADAIVDGENDRITYLGTGRQPDHRLDAIDQFGGIDAAGGFGNRQGRDIAATQPARAEIILDSNSVGRAGHRLIVRRVLAGHGKTVAGVRQGRRQRIAPGTNGIGSDAVEQDTCKIDVHGAAGFSRTHERRQVVIGGGAVGHWAGCGAGIVNDCTDQRGGRRDTVDQARVHHHSGRNAGIAGGIDGSDADSSAISQGWHRNYRPVSGGIGSDTVVNHAIAVDVDCNGAQGFAAACEQCAIGGVDHRCGRSRSVDGDVVRRTF</sequence>